<dbReference type="SUPFAM" id="SSF51703">
    <property type="entry name" value="Cobalamin (vitamin B12)-dependent enzymes"/>
    <property type="match status" value="1"/>
</dbReference>
<feature type="domain" description="Methylmalonyl-CoA mutase alpha/beta chain catalytic" evidence="3">
    <location>
        <begin position="461"/>
        <end position="579"/>
    </location>
</feature>
<evidence type="ECO:0000313" key="4">
    <source>
        <dbReference type="EMBL" id="KNX36637.1"/>
    </source>
</evidence>
<dbReference type="AlphaFoldDB" id="A0A0L6CFR8"/>
<dbReference type="NCBIfam" id="TIGR00641">
    <property type="entry name" value="acid_CoA_mut_N"/>
    <property type="match status" value="1"/>
</dbReference>
<dbReference type="GO" id="GO:0004494">
    <property type="term" value="F:methylmalonyl-CoA mutase activity"/>
    <property type="evidence" value="ECO:0007669"/>
    <property type="project" value="UniProtKB-EC"/>
</dbReference>
<comment type="subunit">
    <text evidence="1">Heterodimer of an alpha and a beta chain.</text>
</comment>
<dbReference type="OrthoDB" id="9762378at2"/>
<evidence type="ECO:0000256" key="1">
    <source>
        <dbReference type="ARBA" id="ARBA00011870"/>
    </source>
</evidence>
<organism evidence="4 5">
    <name type="scientific">Luteipulveratus halotolerans</name>
    <dbReference type="NCBI Taxonomy" id="1631356"/>
    <lineage>
        <taxon>Bacteria</taxon>
        <taxon>Bacillati</taxon>
        <taxon>Actinomycetota</taxon>
        <taxon>Actinomycetes</taxon>
        <taxon>Micrococcales</taxon>
        <taxon>Dermacoccaceae</taxon>
        <taxon>Luteipulveratus</taxon>
    </lineage>
</organism>
<comment type="caution">
    <text evidence="4">The sequence shown here is derived from an EMBL/GenBank/DDBJ whole genome shotgun (WGS) entry which is preliminary data.</text>
</comment>
<dbReference type="STRING" id="1631356.VV01_04895"/>
<dbReference type="PANTHER" id="PTHR48101:SF1">
    <property type="entry name" value="METHYLMALONYL-COA MUTASE, LARGE SUBUNIT"/>
    <property type="match status" value="1"/>
</dbReference>
<dbReference type="Gene3D" id="3.20.20.240">
    <property type="entry name" value="Methylmalonyl-CoA mutase"/>
    <property type="match status" value="1"/>
</dbReference>
<dbReference type="GO" id="GO:0031419">
    <property type="term" value="F:cobalamin binding"/>
    <property type="evidence" value="ECO:0007669"/>
    <property type="project" value="UniProtKB-KW"/>
</dbReference>
<sequence length="587" mass="63951">MTSTPEPASPSTGRERWAQRFAAAQSKGQVRDADFTTLSGMEVEPAYGPTEGEVPERIGWPGEFPFTRGLYPTGYRGRTWTIRQFAGFGNAVQTNERYKLILQRGGGGLSVAFDMPTLMGRDSDDPLSLGEVGHCGVAIDSAADMEMLFKDIPLQDVTTSMTISGPAVPAFCMYLVAAERQGADISTLNGTLQTDIFKEYIAQKEWLFAPEPHLRLIGDLMEYTSAKIPAYKPLSVSGYHIREAGSTAAQEMAFTLADGFGYVELGLSRGLDVDTFAPGLSFFFDSHLDFFEEIAKFRAARRIWARWLRDVYGAKTDKAQWLRFHTQTAGVSLTAQQPMNNVVRTAVEALAAVLGGTNSLHTNALDETLALPTDQSAEVALRTQQVLMEETGVVNVADPLGGSWYVEALTDQIEAEAEKIFDKILTMGGSSVMSADTEGLAAQVEAGKGRTGKDVWPITAGILRGIEDGWFMSEIAEAAFQYQTALEKGDKKVVGVNVHTESMAHELEILRVSHEVERDQVAALADRKAGRDQAAVDAALATLCDVARGEGNMIEPMLQAVRAEATMGEICNALRDVWGVYREPARF</sequence>
<dbReference type="Pfam" id="PF01642">
    <property type="entry name" value="MM_CoA_mutase"/>
    <property type="match status" value="2"/>
</dbReference>
<dbReference type="InterPro" id="IPR006099">
    <property type="entry name" value="MeMalonylCoA_mutase_a/b_cat"/>
</dbReference>
<proteinExistence type="predicted"/>
<dbReference type="PATRIC" id="fig|1631356.3.peg.923"/>
<dbReference type="EMBL" id="LAIR01000002">
    <property type="protein sequence ID" value="KNX36637.1"/>
    <property type="molecule type" value="Genomic_DNA"/>
</dbReference>
<evidence type="ECO:0000313" key="5">
    <source>
        <dbReference type="Proteomes" id="UP000037397"/>
    </source>
</evidence>
<dbReference type="InterPro" id="IPR016176">
    <property type="entry name" value="Cbl-dep_enz_cat"/>
</dbReference>
<gene>
    <name evidence="4" type="ORF">VV01_04895</name>
</gene>
<keyword evidence="5" id="KW-1185">Reference proteome</keyword>
<evidence type="ECO:0000256" key="2">
    <source>
        <dbReference type="ARBA" id="ARBA00023235"/>
    </source>
</evidence>
<dbReference type="PANTHER" id="PTHR48101">
    <property type="entry name" value="METHYLMALONYL-COA MUTASE, MITOCHONDRIAL-RELATED"/>
    <property type="match status" value="1"/>
</dbReference>
<keyword evidence="2" id="KW-0413">Isomerase</keyword>
<accession>A0A0L6CFR8</accession>
<dbReference type="Proteomes" id="UP000037397">
    <property type="component" value="Unassembled WGS sequence"/>
</dbReference>
<dbReference type="InterPro" id="IPR006098">
    <property type="entry name" value="MMCoA_mutase_a_cat"/>
</dbReference>
<name>A0A0L6CFR8_9MICO</name>
<protein>
    <submittedName>
        <fullName evidence="4">Methylmalonyl-CoA mutase</fullName>
    </submittedName>
</protein>
<feature type="domain" description="Methylmalonyl-CoA mutase alpha/beta chain catalytic" evidence="3">
    <location>
        <begin position="37"/>
        <end position="430"/>
    </location>
</feature>
<evidence type="ECO:0000259" key="3">
    <source>
        <dbReference type="Pfam" id="PF01642"/>
    </source>
</evidence>
<dbReference type="RefSeq" id="WP_050668910.1">
    <property type="nucleotide sequence ID" value="NZ_LAIR01000002.1"/>
</dbReference>
<reference evidence="5" key="1">
    <citation type="submission" date="2015-03" db="EMBL/GenBank/DDBJ databases">
        <title>Luteipulveratus halotolerans sp. nov., a novel actinobacterium (Dermacoccaceae) from Sarawak, Malaysia.</title>
        <authorList>
            <person name="Juboi H."/>
            <person name="Basik A."/>
            <person name="Shamsul S.S."/>
            <person name="Arnold P."/>
            <person name="Schmitt E.K."/>
            <person name="Sanglier J.-J."/>
            <person name="Yeo T."/>
        </authorList>
    </citation>
    <scope>NUCLEOTIDE SEQUENCE [LARGE SCALE GENOMIC DNA]</scope>
    <source>
        <strain evidence="5">C296001</strain>
    </source>
</reference>